<dbReference type="InterPro" id="IPR046533">
    <property type="entry name" value="DUF6598"/>
</dbReference>
<feature type="compositionally biased region" description="Polar residues" evidence="1">
    <location>
        <begin position="21"/>
        <end position="36"/>
    </location>
</feature>
<dbReference type="Proteomes" id="UP000011116">
    <property type="component" value="Chromosome 4H"/>
</dbReference>
<gene>
    <name evidence="3" type="primary">LOC123449485</name>
</gene>
<dbReference type="EnsemblPlants" id="HORVU.MOREX.r3.4HG0401400.1">
    <property type="protein sequence ID" value="HORVU.MOREX.r3.4HG0401400.1"/>
    <property type="gene ID" value="HORVU.MOREX.r3.4HG0401400"/>
</dbReference>
<keyword evidence="4" id="KW-1185">Reference proteome</keyword>
<feature type="compositionally biased region" description="Acidic residues" evidence="1">
    <location>
        <begin position="104"/>
        <end position="148"/>
    </location>
</feature>
<reference evidence="3" key="3">
    <citation type="submission" date="2022-01" db="UniProtKB">
        <authorList>
            <consortium name="EnsemblPlants"/>
        </authorList>
    </citation>
    <scope>IDENTIFICATION</scope>
    <source>
        <strain evidence="3">subsp. vulgare</strain>
    </source>
</reference>
<dbReference type="AlphaFoldDB" id="A0A8I6XEN2"/>
<dbReference type="Pfam" id="PF20241">
    <property type="entry name" value="DUF6598"/>
    <property type="match status" value="1"/>
</dbReference>
<reference evidence="3" key="2">
    <citation type="submission" date="2020-10" db="EMBL/GenBank/DDBJ databases">
        <authorList>
            <person name="Scholz U."/>
            <person name="Mascher M."/>
            <person name="Fiebig A."/>
        </authorList>
    </citation>
    <scope>NUCLEOTIDE SEQUENCE [LARGE SCALE GENOMIC DNA]</scope>
    <source>
        <strain evidence="3">cv. Morex</strain>
    </source>
</reference>
<dbReference type="RefSeq" id="XP_044982660.1">
    <property type="nucleotide sequence ID" value="XM_045126725.1"/>
</dbReference>
<evidence type="ECO:0000256" key="1">
    <source>
        <dbReference type="SAM" id="MobiDB-lite"/>
    </source>
</evidence>
<dbReference type="Gramene" id="HORVU.MOREX.r2.4HG0334050.1">
    <property type="protein sequence ID" value="HORVU.MOREX.r2.4HG0334050.1"/>
    <property type="gene ID" value="HORVU.MOREX.r2.4HG0334050"/>
</dbReference>
<evidence type="ECO:0000313" key="3">
    <source>
        <dbReference type="EnsemblPlants" id="HORVU.MOREX.r3.4HG0401400.1"/>
    </source>
</evidence>
<evidence type="ECO:0000259" key="2">
    <source>
        <dbReference type="Pfam" id="PF20241"/>
    </source>
</evidence>
<dbReference type="OrthoDB" id="686435at2759"/>
<feature type="region of interest" description="Disordered" evidence="1">
    <location>
        <begin position="1"/>
        <end position="50"/>
    </location>
</feature>
<reference evidence="4" key="1">
    <citation type="journal article" date="2012" name="Nature">
        <title>A physical, genetic and functional sequence assembly of the barley genome.</title>
        <authorList>
            <consortium name="The International Barley Genome Sequencing Consortium"/>
            <person name="Mayer K.F."/>
            <person name="Waugh R."/>
            <person name="Brown J.W."/>
            <person name="Schulman A."/>
            <person name="Langridge P."/>
            <person name="Platzer M."/>
            <person name="Fincher G.B."/>
            <person name="Muehlbauer G.J."/>
            <person name="Sato K."/>
            <person name="Close T.J."/>
            <person name="Wise R.P."/>
            <person name="Stein N."/>
        </authorList>
    </citation>
    <scope>NUCLEOTIDE SEQUENCE [LARGE SCALE GENOMIC DNA]</scope>
    <source>
        <strain evidence="4">cv. Morex</strain>
    </source>
</reference>
<evidence type="ECO:0000313" key="4">
    <source>
        <dbReference type="Proteomes" id="UP000011116"/>
    </source>
</evidence>
<sequence>MTSEADYLLRGVREEEGFRQPETTPDATRSSSTTILSEDHNEQLKHTHPCTYSSGVVLDYRNDDSLLPQRGLEPEVELNLQEKALLLNLKVSLEEIEPPPQPEQELESESESEPEEDLESEPEQELESESESEPEEDLESEPEPEPEPELTFWEKTWQVLHILRCKGLADLDPKRNALVPTRVHKFNIAFYDLDEESDAIHGPPLKELPSCDWSKTVPSSINVVYLKVIKSDVGYPIRVFGTVLVRDAVDYKCVYLFKRESDDPQLITSSEDELTLTGPSRAFIARDSMFFEINLKIKGVSGVAEGDFSKGVVEHNLNCYGGRAMADCLTSWRSTIELLCNPVWHPVEATLEVKILEGPRGVPFRGKVIAWTDDFEENPMTLFDYDDDSSEEVAGGRGLVRDDGSLALSRNLIAVPIDEDDGEMVLNVCFVDSHDENEGTVVSLQYPCEEEFCTYGSYKLQLKVSWKAVLSRPMSRLVHQRLFSLPQPPLTVNSWMWELVFQGNRGCFGDLIIYKIC</sequence>
<protein>
    <recommendedName>
        <fullName evidence="2">DUF6598 domain-containing protein</fullName>
    </recommendedName>
</protein>
<dbReference type="KEGG" id="hvg:123449485"/>
<name>A0A8I6XEN2_HORVV</name>
<accession>A0A8I6XEN2</accession>
<dbReference type="OMA" id="WTAVKTR"/>
<organism evidence="3 4">
    <name type="scientific">Hordeum vulgare subsp. vulgare</name>
    <name type="common">Domesticated barley</name>
    <dbReference type="NCBI Taxonomy" id="112509"/>
    <lineage>
        <taxon>Eukaryota</taxon>
        <taxon>Viridiplantae</taxon>
        <taxon>Streptophyta</taxon>
        <taxon>Embryophyta</taxon>
        <taxon>Tracheophyta</taxon>
        <taxon>Spermatophyta</taxon>
        <taxon>Magnoliopsida</taxon>
        <taxon>Liliopsida</taxon>
        <taxon>Poales</taxon>
        <taxon>Poaceae</taxon>
        <taxon>BOP clade</taxon>
        <taxon>Pooideae</taxon>
        <taxon>Triticodae</taxon>
        <taxon>Triticeae</taxon>
        <taxon>Hordeinae</taxon>
        <taxon>Hordeum</taxon>
    </lineage>
</organism>
<dbReference type="Gramene" id="HORVU.MOREX.r3.4HG0401400.1">
    <property type="protein sequence ID" value="HORVU.MOREX.r3.4HG0401400.1"/>
    <property type="gene ID" value="HORVU.MOREX.r3.4HG0401400"/>
</dbReference>
<dbReference type="PANTHER" id="PTHR33065:SF90">
    <property type="entry name" value="DUF6598 DOMAIN-CONTAINING PROTEIN"/>
    <property type="match status" value="1"/>
</dbReference>
<dbReference type="PANTHER" id="PTHR33065">
    <property type="entry name" value="OS07G0486400 PROTEIN"/>
    <property type="match status" value="1"/>
</dbReference>
<feature type="domain" description="DUF6598" evidence="2">
    <location>
        <begin position="221"/>
        <end position="464"/>
    </location>
</feature>
<dbReference type="GeneID" id="123449485"/>
<feature type="region of interest" description="Disordered" evidence="1">
    <location>
        <begin position="96"/>
        <end position="148"/>
    </location>
</feature>
<proteinExistence type="predicted"/>